<dbReference type="InterPro" id="IPR036805">
    <property type="entry name" value="Tscrpt_elong_fac_GreA/B_N_sf"/>
</dbReference>
<dbReference type="GO" id="GO:0070063">
    <property type="term" value="F:RNA polymerase binding"/>
    <property type="evidence" value="ECO:0007669"/>
    <property type="project" value="InterPro"/>
</dbReference>
<feature type="region of interest" description="Disordered" evidence="5">
    <location>
        <begin position="150"/>
        <end position="174"/>
    </location>
</feature>
<dbReference type="InterPro" id="IPR001437">
    <property type="entry name" value="Tscrpt_elong_fac_GreA/B_C"/>
</dbReference>
<keyword evidence="2" id="KW-0238">DNA-binding</keyword>
<dbReference type="FunFam" id="1.10.287.180:FF:000001">
    <property type="entry name" value="Transcription elongation factor GreA"/>
    <property type="match status" value="1"/>
</dbReference>
<dbReference type="InterPro" id="IPR022691">
    <property type="entry name" value="Tscrpt_elong_fac_GreA/B_N"/>
</dbReference>
<dbReference type="GO" id="GO:0003677">
    <property type="term" value="F:DNA binding"/>
    <property type="evidence" value="ECO:0007669"/>
    <property type="project" value="UniProtKB-KW"/>
</dbReference>
<dbReference type="AlphaFoldDB" id="A0A381T7N8"/>
<dbReference type="InterPro" id="IPR010998">
    <property type="entry name" value="Integrase_recombinase_N"/>
</dbReference>
<keyword evidence="1" id="KW-0805">Transcription regulation</keyword>
<dbReference type="HAMAP" id="MF_00105">
    <property type="entry name" value="GreA_GreB"/>
    <property type="match status" value="1"/>
</dbReference>
<dbReference type="GO" id="GO:0032784">
    <property type="term" value="P:regulation of DNA-templated transcription elongation"/>
    <property type="evidence" value="ECO:0007669"/>
    <property type="project" value="InterPro"/>
</dbReference>
<accession>A0A381T7N8</accession>
<dbReference type="Pfam" id="PF03449">
    <property type="entry name" value="GreA_GreB_N"/>
    <property type="match status" value="1"/>
</dbReference>
<dbReference type="SUPFAM" id="SSF46557">
    <property type="entry name" value="GreA transcript cleavage protein, N-terminal domain"/>
    <property type="match status" value="1"/>
</dbReference>
<dbReference type="SUPFAM" id="SSF54534">
    <property type="entry name" value="FKBP-like"/>
    <property type="match status" value="1"/>
</dbReference>
<evidence type="ECO:0000256" key="1">
    <source>
        <dbReference type="ARBA" id="ARBA00023015"/>
    </source>
</evidence>
<evidence type="ECO:0000256" key="4">
    <source>
        <dbReference type="ARBA" id="ARBA00024916"/>
    </source>
</evidence>
<dbReference type="Pfam" id="PF01272">
    <property type="entry name" value="GreA_GreB"/>
    <property type="match status" value="1"/>
</dbReference>
<organism evidence="8">
    <name type="scientific">marine metagenome</name>
    <dbReference type="NCBI Taxonomy" id="408172"/>
    <lineage>
        <taxon>unclassified sequences</taxon>
        <taxon>metagenomes</taxon>
        <taxon>ecological metagenomes</taxon>
    </lineage>
</organism>
<comment type="function">
    <text evidence="4">Necessary for efficient RNA polymerase transcription elongation past template-encoded arresting sites. The arresting sites in DNA have the property of trapping a certain fraction of elongating RNA polymerases that pass through, resulting in locked ternary complexes. Cleavage of the nascent transcript by cleavage factors such as GreA or GreB allows the resumption of elongation from the new 3'terminus. GreA releases sequences of 2 to 3 nucleotides.</text>
</comment>
<dbReference type="GO" id="GO:0006354">
    <property type="term" value="P:DNA-templated transcription elongation"/>
    <property type="evidence" value="ECO:0007669"/>
    <property type="project" value="TreeGrafter"/>
</dbReference>
<feature type="compositionally biased region" description="Polar residues" evidence="5">
    <location>
        <begin position="106"/>
        <end position="124"/>
    </location>
</feature>
<proteinExistence type="inferred from homology"/>
<dbReference type="NCBIfam" id="TIGR01462">
    <property type="entry name" value="greA"/>
    <property type="match status" value="1"/>
</dbReference>
<dbReference type="PANTHER" id="PTHR30437:SF4">
    <property type="entry name" value="TRANSCRIPTION ELONGATION FACTOR GREA"/>
    <property type="match status" value="1"/>
</dbReference>
<dbReference type="InterPro" id="IPR006359">
    <property type="entry name" value="Tscrpt_elong_fac_GreA"/>
</dbReference>
<feature type="region of interest" description="Disordered" evidence="5">
    <location>
        <begin position="100"/>
        <end position="132"/>
    </location>
</feature>
<evidence type="ECO:0000313" key="8">
    <source>
        <dbReference type="EMBL" id="SVA12200.1"/>
    </source>
</evidence>
<evidence type="ECO:0000256" key="3">
    <source>
        <dbReference type="ARBA" id="ARBA00023163"/>
    </source>
</evidence>
<reference evidence="8" key="1">
    <citation type="submission" date="2018-05" db="EMBL/GenBank/DDBJ databases">
        <authorList>
            <person name="Lanie J.A."/>
            <person name="Ng W.-L."/>
            <person name="Kazmierczak K.M."/>
            <person name="Andrzejewski T.M."/>
            <person name="Davidsen T.M."/>
            <person name="Wayne K.J."/>
            <person name="Tettelin H."/>
            <person name="Glass J.I."/>
            <person name="Rusch D."/>
            <person name="Podicherti R."/>
            <person name="Tsui H.-C.T."/>
            <person name="Winkler M.E."/>
        </authorList>
    </citation>
    <scope>NUCLEOTIDE SEQUENCE</scope>
</reference>
<dbReference type="PANTHER" id="PTHR30437">
    <property type="entry name" value="TRANSCRIPTION ELONGATION FACTOR GREA"/>
    <property type="match status" value="1"/>
</dbReference>
<feature type="compositionally biased region" description="Basic and acidic residues" evidence="5">
    <location>
        <begin position="156"/>
        <end position="174"/>
    </location>
</feature>
<protein>
    <recommendedName>
        <fullName evidence="9">Transcript cleavage factor GreA</fullName>
    </recommendedName>
</protein>
<name>A0A381T7N8_9ZZZZ</name>
<evidence type="ECO:0000256" key="5">
    <source>
        <dbReference type="SAM" id="MobiDB-lite"/>
    </source>
</evidence>
<sequence length="271" mass="29631">MASNNEMNLLEAVGEYTGTLKEKDKSQAAIREINRFVKHFQGERLLASITPSQIGGYAEQVAKNTMSEEAVEGLQAVRKFLAFIHKQEITDMNLATHFRVRKSKGNSRTGRGRSLSQKGGQEMTQEGHDQLTSERELLESNRVSISESIQTAAEDGDVRENAPLEAAREQQGREEARIKEIEGMLRSAIIVDSSGKGAKTVRVGTTIVIEDVDKKKKSKYTLVSPSEANPLEGKISDASPLGKALIGKRSGQKAVAVTPKGQTNLKILDIN</sequence>
<evidence type="ECO:0000256" key="2">
    <source>
        <dbReference type="ARBA" id="ARBA00023125"/>
    </source>
</evidence>
<evidence type="ECO:0008006" key="9">
    <source>
        <dbReference type="Google" id="ProtNLM"/>
    </source>
</evidence>
<evidence type="ECO:0000259" key="6">
    <source>
        <dbReference type="Pfam" id="PF01272"/>
    </source>
</evidence>
<dbReference type="Gene3D" id="3.10.50.30">
    <property type="entry name" value="Transcription elongation factor, GreA/GreB, C-terminal domain"/>
    <property type="match status" value="1"/>
</dbReference>
<dbReference type="EMBL" id="UINC01004153">
    <property type="protein sequence ID" value="SVA12200.1"/>
    <property type="molecule type" value="Genomic_DNA"/>
</dbReference>
<feature type="domain" description="Transcription elongation factor GreA/GreB C-terminal" evidence="6">
    <location>
        <begin position="199"/>
        <end position="271"/>
    </location>
</feature>
<dbReference type="InterPro" id="IPR036953">
    <property type="entry name" value="GreA/GreB_C_sf"/>
</dbReference>
<evidence type="ECO:0000259" key="7">
    <source>
        <dbReference type="Pfam" id="PF03449"/>
    </source>
</evidence>
<gene>
    <name evidence="8" type="ORF">METZ01_LOCUS65054</name>
</gene>
<keyword evidence="3" id="KW-0804">Transcription</keyword>
<feature type="domain" description="Transcription elongation factor GreA/GreB N-terminal" evidence="7">
    <location>
        <begin position="123"/>
        <end position="190"/>
    </location>
</feature>
<dbReference type="Gene3D" id="1.10.287.180">
    <property type="entry name" value="Transcription elongation factor, GreA/GreB, N-terminal domain"/>
    <property type="match status" value="1"/>
</dbReference>
<dbReference type="InterPro" id="IPR028624">
    <property type="entry name" value="Tscrpt_elong_fac_GreA/B"/>
</dbReference>
<dbReference type="Gene3D" id="1.10.150.130">
    <property type="match status" value="1"/>
</dbReference>
<dbReference type="InterPro" id="IPR023459">
    <property type="entry name" value="Tscrpt_elong_fac_GreA/B_fam"/>
</dbReference>